<dbReference type="SUPFAM" id="SSF101960">
    <property type="entry name" value="Stabilizer of iron transporter SufD"/>
    <property type="match status" value="1"/>
</dbReference>
<dbReference type="PANTHER" id="PTHR43575:SF1">
    <property type="entry name" value="PROTEIN ABCI7, CHLOROPLASTIC"/>
    <property type="match status" value="1"/>
</dbReference>
<dbReference type="Pfam" id="PF01458">
    <property type="entry name" value="SUFBD_core"/>
    <property type="match status" value="1"/>
</dbReference>
<dbReference type="GO" id="GO:0016226">
    <property type="term" value="P:iron-sulfur cluster assembly"/>
    <property type="evidence" value="ECO:0007669"/>
    <property type="project" value="InterPro"/>
</dbReference>
<dbReference type="AlphaFoldDB" id="A0A6J6UPA6"/>
<dbReference type="InterPro" id="IPR000825">
    <property type="entry name" value="SUF_FeS_clus_asmbl_SufBD_core"/>
</dbReference>
<dbReference type="InterPro" id="IPR037284">
    <property type="entry name" value="SUF_FeS_clus_asmbl_SufBD_sf"/>
</dbReference>
<dbReference type="PANTHER" id="PTHR43575">
    <property type="entry name" value="PROTEIN ABCI7, CHLOROPLASTIC"/>
    <property type="match status" value="1"/>
</dbReference>
<dbReference type="InterPro" id="IPR011542">
    <property type="entry name" value="SUF_FeS_clus_asmbl_SufD"/>
</dbReference>
<evidence type="ECO:0000313" key="2">
    <source>
        <dbReference type="EMBL" id="CAB4760379.1"/>
    </source>
</evidence>
<sequence>MSQTTLAFPTVEEEIWRYSRIGELQLDRFAAGTTSVTIENADGVQVQGSDATSLVGSGMRSHPDIFAQLNTEHGAVIALHIGKGKVHPSTVVITHTLSQSGIVAYPRLVIKADENSEITVVERFVSPDGADSLIVPVAEVHAAQSARVTYLAINELGNSTWQIGHQVAVGERDSTVRMFTVALGGDYARVRAEVRLVGQGASAQQTALYFADGNQMHDFRTLQSHEAPRTHSDLLFKGAVKDKSKSVYTGLIKITEEGTKTEAFQTNRTLTLSSGAWAESVPNLEIDTNDVKCSHASTVGPIDDDQRFYLESRGVPPEIAERLVVFGFFDEVIERLPASDFVAGIREKVIAKLGSVS</sequence>
<protein>
    <submittedName>
        <fullName evidence="2">Unannotated protein</fullName>
    </submittedName>
</protein>
<reference evidence="2" key="1">
    <citation type="submission" date="2020-05" db="EMBL/GenBank/DDBJ databases">
        <authorList>
            <person name="Chiriac C."/>
            <person name="Salcher M."/>
            <person name="Ghai R."/>
            <person name="Kavagutti S V."/>
        </authorList>
    </citation>
    <scope>NUCLEOTIDE SEQUENCE</scope>
</reference>
<feature type="domain" description="SUF system FeS cluster assembly SufBD core" evidence="1">
    <location>
        <begin position="98"/>
        <end position="328"/>
    </location>
</feature>
<name>A0A6J6UPA6_9ZZZZ</name>
<dbReference type="InterPro" id="IPR055346">
    <property type="entry name" value="Fe-S_cluster_assembly_SufBD"/>
</dbReference>
<dbReference type="NCBIfam" id="TIGR01981">
    <property type="entry name" value="sufD"/>
    <property type="match status" value="1"/>
</dbReference>
<organism evidence="2">
    <name type="scientific">freshwater metagenome</name>
    <dbReference type="NCBI Taxonomy" id="449393"/>
    <lineage>
        <taxon>unclassified sequences</taxon>
        <taxon>metagenomes</taxon>
        <taxon>ecological metagenomes</taxon>
    </lineage>
</organism>
<gene>
    <name evidence="2" type="ORF">UFOPK2872_00470</name>
</gene>
<proteinExistence type="predicted"/>
<evidence type="ECO:0000259" key="1">
    <source>
        <dbReference type="Pfam" id="PF01458"/>
    </source>
</evidence>
<dbReference type="EMBL" id="CAEZZM010000038">
    <property type="protein sequence ID" value="CAB4760379.1"/>
    <property type="molecule type" value="Genomic_DNA"/>
</dbReference>
<accession>A0A6J6UPA6</accession>